<evidence type="ECO:0008006" key="3">
    <source>
        <dbReference type="Google" id="ProtNLM"/>
    </source>
</evidence>
<gene>
    <name evidence="1" type="ORF">APUU_71264A</name>
</gene>
<protein>
    <recommendedName>
        <fullName evidence="3">AN1-type domain-containing protein</fullName>
    </recommendedName>
</protein>
<dbReference type="OrthoDB" id="5327538at2759"/>
<evidence type="ECO:0000313" key="1">
    <source>
        <dbReference type="EMBL" id="BCS29694.1"/>
    </source>
</evidence>
<dbReference type="RefSeq" id="XP_041561880.1">
    <property type="nucleotide sequence ID" value="XM_041696229.1"/>
</dbReference>
<proteinExistence type="predicted"/>
<reference evidence="1" key="1">
    <citation type="submission" date="2021-01" db="EMBL/GenBank/DDBJ databases">
        <authorList>
            <consortium name="Aspergillus puulaauensis MK2 genome sequencing consortium"/>
            <person name="Kazuki M."/>
            <person name="Futagami T."/>
        </authorList>
    </citation>
    <scope>NUCLEOTIDE SEQUENCE</scope>
    <source>
        <strain evidence="1">MK2</strain>
    </source>
</reference>
<dbReference type="Proteomes" id="UP000654913">
    <property type="component" value="Chromosome 7"/>
</dbReference>
<name>A0A7R8ART4_9EURO</name>
<keyword evidence="2" id="KW-1185">Reference proteome</keyword>
<reference evidence="1" key="2">
    <citation type="submission" date="2021-02" db="EMBL/GenBank/DDBJ databases">
        <title>Aspergillus puulaauensis MK2 genome sequence.</title>
        <authorList>
            <person name="Futagami T."/>
            <person name="Mori K."/>
            <person name="Kadooka C."/>
            <person name="Tanaka T."/>
        </authorList>
    </citation>
    <scope>NUCLEOTIDE SEQUENCE</scope>
    <source>
        <strain evidence="1">MK2</strain>
    </source>
</reference>
<organism evidence="1 2">
    <name type="scientific">Aspergillus puulaauensis</name>
    <dbReference type="NCBI Taxonomy" id="1220207"/>
    <lineage>
        <taxon>Eukaryota</taxon>
        <taxon>Fungi</taxon>
        <taxon>Dikarya</taxon>
        <taxon>Ascomycota</taxon>
        <taxon>Pezizomycotina</taxon>
        <taxon>Eurotiomycetes</taxon>
        <taxon>Eurotiomycetidae</taxon>
        <taxon>Eurotiales</taxon>
        <taxon>Aspergillaceae</taxon>
        <taxon>Aspergillus</taxon>
    </lineage>
</organism>
<dbReference type="SUPFAM" id="SSF118310">
    <property type="entry name" value="AN1-like Zinc finger"/>
    <property type="match status" value="1"/>
</dbReference>
<dbReference type="KEGG" id="apuu:APUU_71264A"/>
<dbReference type="AlphaFoldDB" id="A0A7R8ART4"/>
<dbReference type="InterPro" id="IPR035896">
    <property type="entry name" value="AN1-like_Znf"/>
</dbReference>
<sequence>MPPTAMWGCDFEACDKPCVRTYGQCVLCDRHLCAKHLRAEYHKCPEWEDEKSYDPAAREAEQKEMTALLGKINVTVLLSRASSLRNGVPSCTTRPLQYDRFTRSSVMGGMNYHIEIRFQDGISWLARIRRLNATSPPPDLRAYIMRSEVATLQFLSV</sequence>
<dbReference type="GeneID" id="64979691"/>
<evidence type="ECO:0000313" key="2">
    <source>
        <dbReference type="Proteomes" id="UP000654913"/>
    </source>
</evidence>
<dbReference type="EMBL" id="AP024449">
    <property type="protein sequence ID" value="BCS29694.1"/>
    <property type="molecule type" value="Genomic_DNA"/>
</dbReference>
<accession>A0A7R8ART4</accession>